<feature type="compositionally biased region" description="Acidic residues" evidence="1">
    <location>
        <begin position="551"/>
        <end position="565"/>
    </location>
</feature>
<sequence>METQVGEKRRRETGIPRIVCKAADRRFDRLLKEDSLEELLTNIRQKLRLAPDSSLKLVRVAADGQSVDLEDEDDFDALYNLAHTTATPVEINITADDVAETTSTPAERSKDGEPPKKRQRVSKPKQVSNSTPSAQPLQTKAKAGKKAAAPPEDDTSPTAAVRSSPDPGSSKAQDPPPAGAIDKSAKSNDLSDAIGARPEAADSEDEPLASPKVTRAPGPSKVTTVKQSAVLEKTITTKQAAKTTLKDSEPAVASDEEESPVEHRESPHPLTVSSGPITAKRRGRKSTSDKPFKMIKTKAKPQTPEQLLKKMANLKKLGIKLLKRQEALAAKRDRSTQSQAVQSTTEAGALPVNGTTPNPQSPSRDVPTSSMPIDVTQGNEVPSPAGKTPDDSLLDEGAVPVADVEVPPVLEEDDHNAAVTATAPETTRLQLPSELDSQVPVPAVVAEEHAPIVQSRGSLVNFRRLAESSSEDEDDSDDEQRRRPRLNAPPAILTASAIIRKSSTAPAPNSVGSSPSSARRLSEASVTKALLEPTQSEHASPQQTPSPREEANDDPIESEHEEENAADQQPAVPSSPISQFPPSTPRKRSGVVANMKDRTGMSPTKRSSQEAKGSSQADMPPPSSMPTKQPSQDRQEHDSHNVSLAQWSTLDSAVPSSPSPSSYLDELHSEGHADIDMSSQNPLFLNSETQLVYPYSQYDNVLKAAATAPKEDGESSDDSESDAEKDDGAPSREASLVPARLAHQNRARMSLGSTPRQKSYVALSTLANSAMRAPPSFTPRPVATPARMMSSQGAKRQVDYGYEDEEQEDEESSNSEREEANAHIPKGRRAGMMGKAKR</sequence>
<feature type="compositionally biased region" description="Basic and acidic residues" evidence="1">
    <location>
        <begin position="665"/>
        <end position="675"/>
    </location>
</feature>
<feature type="region of interest" description="Disordered" evidence="1">
    <location>
        <begin position="92"/>
        <end position="309"/>
    </location>
</feature>
<feature type="region of interest" description="Disordered" evidence="1">
    <location>
        <begin position="464"/>
        <end position="681"/>
    </location>
</feature>
<feature type="region of interest" description="Disordered" evidence="1">
    <location>
        <begin position="327"/>
        <end position="417"/>
    </location>
</feature>
<feature type="compositionally biased region" description="Polar residues" evidence="1">
    <location>
        <begin position="533"/>
        <end position="546"/>
    </location>
</feature>
<feature type="compositionally biased region" description="Basic and acidic residues" evidence="1">
    <location>
        <begin position="107"/>
        <end position="116"/>
    </location>
</feature>
<feature type="compositionally biased region" description="Polar residues" evidence="1">
    <location>
        <begin position="353"/>
        <end position="380"/>
    </location>
</feature>
<proteinExistence type="predicted"/>
<feature type="compositionally biased region" description="Acidic residues" evidence="1">
    <location>
        <begin position="469"/>
        <end position="478"/>
    </location>
</feature>
<feature type="region of interest" description="Disordered" evidence="1">
    <location>
        <begin position="770"/>
        <end position="838"/>
    </location>
</feature>
<evidence type="ECO:0000256" key="1">
    <source>
        <dbReference type="SAM" id="MobiDB-lite"/>
    </source>
</evidence>
<name>A0A5C3QHR2_9AGAR</name>
<dbReference type="AlphaFoldDB" id="A0A5C3QHR2"/>
<feature type="compositionally biased region" description="Low complexity" evidence="1">
    <location>
        <begin position="398"/>
        <end position="409"/>
    </location>
</feature>
<feature type="compositionally biased region" description="Polar residues" evidence="1">
    <location>
        <begin position="336"/>
        <end position="346"/>
    </location>
</feature>
<feature type="compositionally biased region" description="Acidic residues" evidence="1">
    <location>
        <begin position="714"/>
        <end position="725"/>
    </location>
</feature>
<protein>
    <submittedName>
        <fullName evidence="2">Uncharacterized protein</fullName>
    </submittedName>
</protein>
<dbReference type="EMBL" id="ML178824">
    <property type="protein sequence ID" value="TFL01605.1"/>
    <property type="molecule type" value="Genomic_DNA"/>
</dbReference>
<accession>A0A5C3QHR2</accession>
<evidence type="ECO:0000313" key="2">
    <source>
        <dbReference type="EMBL" id="TFL01605.1"/>
    </source>
</evidence>
<feature type="compositionally biased region" description="Polar residues" evidence="1">
    <location>
        <begin position="501"/>
        <end position="519"/>
    </location>
</feature>
<gene>
    <name evidence="2" type="ORF">BDV98DRAFT_567232</name>
</gene>
<organism evidence="2 3">
    <name type="scientific">Pterulicium gracile</name>
    <dbReference type="NCBI Taxonomy" id="1884261"/>
    <lineage>
        <taxon>Eukaryota</taxon>
        <taxon>Fungi</taxon>
        <taxon>Dikarya</taxon>
        <taxon>Basidiomycota</taxon>
        <taxon>Agaricomycotina</taxon>
        <taxon>Agaricomycetes</taxon>
        <taxon>Agaricomycetidae</taxon>
        <taxon>Agaricales</taxon>
        <taxon>Pleurotineae</taxon>
        <taxon>Pterulaceae</taxon>
        <taxon>Pterulicium</taxon>
    </lineage>
</organism>
<feature type="compositionally biased region" description="Polar residues" evidence="1">
    <location>
        <begin position="125"/>
        <end position="138"/>
    </location>
</feature>
<keyword evidence="3" id="KW-1185">Reference proteome</keyword>
<feature type="compositionally biased region" description="Basic residues" evidence="1">
    <location>
        <begin position="825"/>
        <end position="838"/>
    </location>
</feature>
<evidence type="ECO:0000313" key="3">
    <source>
        <dbReference type="Proteomes" id="UP000305067"/>
    </source>
</evidence>
<feature type="compositionally biased region" description="Polar residues" evidence="1">
    <location>
        <begin position="601"/>
        <end position="617"/>
    </location>
</feature>
<reference evidence="2 3" key="1">
    <citation type="journal article" date="2019" name="Nat. Ecol. Evol.">
        <title>Megaphylogeny resolves global patterns of mushroom evolution.</title>
        <authorList>
            <person name="Varga T."/>
            <person name="Krizsan K."/>
            <person name="Foldi C."/>
            <person name="Dima B."/>
            <person name="Sanchez-Garcia M."/>
            <person name="Sanchez-Ramirez S."/>
            <person name="Szollosi G.J."/>
            <person name="Szarkandi J.G."/>
            <person name="Papp V."/>
            <person name="Albert L."/>
            <person name="Andreopoulos W."/>
            <person name="Angelini C."/>
            <person name="Antonin V."/>
            <person name="Barry K.W."/>
            <person name="Bougher N.L."/>
            <person name="Buchanan P."/>
            <person name="Buyck B."/>
            <person name="Bense V."/>
            <person name="Catcheside P."/>
            <person name="Chovatia M."/>
            <person name="Cooper J."/>
            <person name="Damon W."/>
            <person name="Desjardin D."/>
            <person name="Finy P."/>
            <person name="Geml J."/>
            <person name="Haridas S."/>
            <person name="Hughes K."/>
            <person name="Justo A."/>
            <person name="Karasinski D."/>
            <person name="Kautmanova I."/>
            <person name="Kiss B."/>
            <person name="Kocsube S."/>
            <person name="Kotiranta H."/>
            <person name="LaButti K.M."/>
            <person name="Lechner B.E."/>
            <person name="Liimatainen K."/>
            <person name="Lipzen A."/>
            <person name="Lukacs Z."/>
            <person name="Mihaltcheva S."/>
            <person name="Morgado L.N."/>
            <person name="Niskanen T."/>
            <person name="Noordeloos M.E."/>
            <person name="Ohm R.A."/>
            <person name="Ortiz-Santana B."/>
            <person name="Ovrebo C."/>
            <person name="Racz N."/>
            <person name="Riley R."/>
            <person name="Savchenko A."/>
            <person name="Shiryaev A."/>
            <person name="Soop K."/>
            <person name="Spirin V."/>
            <person name="Szebenyi C."/>
            <person name="Tomsovsky M."/>
            <person name="Tulloss R.E."/>
            <person name="Uehling J."/>
            <person name="Grigoriev I.V."/>
            <person name="Vagvolgyi C."/>
            <person name="Papp T."/>
            <person name="Martin F.M."/>
            <person name="Miettinen O."/>
            <person name="Hibbett D.S."/>
            <person name="Nagy L.G."/>
        </authorList>
    </citation>
    <scope>NUCLEOTIDE SEQUENCE [LARGE SCALE GENOMIC DNA]</scope>
    <source>
        <strain evidence="2 3">CBS 309.79</strain>
    </source>
</reference>
<feature type="compositionally biased region" description="Low complexity" evidence="1">
    <location>
        <begin position="233"/>
        <end position="243"/>
    </location>
</feature>
<dbReference type="Proteomes" id="UP000305067">
    <property type="component" value="Unassembled WGS sequence"/>
</dbReference>
<dbReference type="STRING" id="1884261.A0A5C3QHR2"/>
<feature type="compositionally biased region" description="Basic and acidic residues" evidence="1">
    <location>
        <begin position="631"/>
        <end position="640"/>
    </location>
</feature>
<feature type="compositionally biased region" description="Polar residues" evidence="1">
    <location>
        <begin position="571"/>
        <end position="581"/>
    </location>
</feature>
<feature type="region of interest" description="Disordered" evidence="1">
    <location>
        <begin position="704"/>
        <end position="756"/>
    </location>
</feature>
<feature type="compositionally biased region" description="Acidic residues" evidence="1">
    <location>
        <begin position="801"/>
        <end position="813"/>
    </location>
</feature>
<dbReference type="OrthoDB" id="3357439at2759"/>
<feature type="compositionally biased region" description="Polar residues" evidence="1">
    <location>
        <begin position="641"/>
        <end position="651"/>
    </location>
</feature>